<comment type="similarity">
    <text evidence="3">Belongs to the HIPP family.</text>
</comment>
<evidence type="ECO:0000256" key="2">
    <source>
        <dbReference type="ARBA" id="ARBA00023289"/>
    </source>
</evidence>
<dbReference type="SUPFAM" id="SSF55008">
    <property type="entry name" value="HMA, heavy metal-associated domain"/>
    <property type="match status" value="1"/>
</dbReference>
<dbReference type="Gramene" id="RZC82117">
    <property type="protein sequence ID" value="RZC82117"/>
    <property type="gene ID" value="C5167_044900"/>
</dbReference>
<evidence type="ECO:0000256" key="1">
    <source>
        <dbReference type="ARBA" id="ARBA00022723"/>
    </source>
</evidence>
<keyword evidence="6" id="KW-1185">Reference proteome</keyword>
<evidence type="ECO:0000313" key="5">
    <source>
        <dbReference type="EMBL" id="RZC82117.1"/>
    </source>
</evidence>
<dbReference type="AlphaFoldDB" id="A0A4Y7LAT5"/>
<dbReference type="InterPro" id="IPR036163">
    <property type="entry name" value="HMA_dom_sf"/>
</dbReference>
<dbReference type="InterPro" id="IPR044577">
    <property type="entry name" value="HIPP4/7/8/17/18/19"/>
</dbReference>
<accession>A0A4Y7LAT5</accession>
<dbReference type="CDD" id="cd00371">
    <property type="entry name" value="HMA"/>
    <property type="match status" value="1"/>
</dbReference>
<dbReference type="OMA" id="MNCNACE"/>
<protein>
    <recommendedName>
        <fullName evidence="4">HMA domain-containing protein</fullName>
    </recommendedName>
</protein>
<evidence type="ECO:0000256" key="3">
    <source>
        <dbReference type="ARBA" id="ARBA00024045"/>
    </source>
</evidence>
<evidence type="ECO:0000313" key="6">
    <source>
        <dbReference type="Proteomes" id="UP000316621"/>
    </source>
</evidence>
<evidence type="ECO:0000259" key="4">
    <source>
        <dbReference type="PROSITE" id="PS50846"/>
    </source>
</evidence>
<dbReference type="PROSITE" id="PS50846">
    <property type="entry name" value="HMA_2"/>
    <property type="match status" value="1"/>
</dbReference>
<keyword evidence="2" id="KW-0449">Lipoprotein</keyword>
<dbReference type="Pfam" id="PF00403">
    <property type="entry name" value="HMA"/>
    <property type="match status" value="1"/>
</dbReference>
<reference evidence="5 6" key="1">
    <citation type="journal article" date="2018" name="Science">
        <title>The opium poppy genome and morphinan production.</title>
        <authorList>
            <person name="Guo L."/>
            <person name="Winzer T."/>
            <person name="Yang X."/>
            <person name="Li Y."/>
            <person name="Ning Z."/>
            <person name="He Z."/>
            <person name="Teodor R."/>
            <person name="Lu Y."/>
            <person name="Bowser T.A."/>
            <person name="Graham I.A."/>
            <person name="Ye K."/>
        </authorList>
    </citation>
    <scope>NUCLEOTIDE SEQUENCE [LARGE SCALE GENOMIC DNA]</scope>
    <source>
        <strain evidence="6">cv. HN1</strain>
        <tissue evidence="5">Leaves</tissue>
    </source>
</reference>
<proteinExistence type="inferred from homology"/>
<dbReference type="PANTHER" id="PTHR46195">
    <property type="entry name" value="HEAVY METAL-ASSOCIATED ISOPRENYLATED PLANT PROTEIN 7"/>
    <property type="match status" value="1"/>
</dbReference>
<dbReference type="Gene3D" id="3.30.70.100">
    <property type="match status" value="1"/>
</dbReference>
<gene>
    <name evidence="5" type="ORF">C5167_044900</name>
</gene>
<dbReference type="Proteomes" id="UP000316621">
    <property type="component" value="Chromosome 11"/>
</dbReference>
<feature type="domain" description="HMA" evidence="4">
    <location>
        <begin position="10"/>
        <end position="74"/>
    </location>
</feature>
<keyword evidence="2" id="KW-0636">Prenylation</keyword>
<organism evidence="5 6">
    <name type="scientific">Papaver somniferum</name>
    <name type="common">Opium poppy</name>
    <dbReference type="NCBI Taxonomy" id="3469"/>
    <lineage>
        <taxon>Eukaryota</taxon>
        <taxon>Viridiplantae</taxon>
        <taxon>Streptophyta</taxon>
        <taxon>Embryophyta</taxon>
        <taxon>Tracheophyta</taxon>
        <taxon>Spermatophyta</taxon>
        <taxon>Magnoliopsida</taxon>
        <taxon>Ranunculales</taxon>
        <taxon>Papaveraceae</taxon>
        <taxon>Papaveroideae</taxon>
        <taxon>Papaver</taxon>
    </lineage>
</organism>
<sequence length="127" mass="14350">MGNEKIRLERVRVEFQVSMHCKACERTVARAVSKCKGVETFSTNMANHRVIVKGRVNPINIQKKLKKKTGKKVEIIVPNKEVVAKPNEEDDSTNGRQNSTTLICDDWDEGQILTMFSDENPNACSIM</sequence>
<keyword evidence="1" id="KW-0479">Metal-binding</keyword>
<name>A0A4Y7LAT5_PAPSO</name>
<dbReference type="PANTHER" id="PTHR46195:SF18">
    <property type="entry name" value="SUPEROXIDE DISMUTASE 1 COPPER CHAPERONE-LIKE PROTEIN"/>
    <property type="match status" value="1"/>
</dbReference>
<dbReference type="GO" id="GO:0046872">
    <property type="term" value="F:metal ion binding"/>
    <property type="evidence" value="ECO:0007669"/>
    <property type="project" value="UniProtKB-KW"/>
</dbReference>
<dbReference type="EMBL" id="CM010725">
    <property type="protein sequence ID" value="RZC82117.1"/>
    <property type="molecule type" value="Genomic_DNA"/>
</dbReference>
<dbReference type="InterPro" id="IPR006121">
    <property type="entry name" value="HMA_dom"/>
</dbReference>